<evidence type="ECO:0000256" key="3">
    <source>
        <dbReference type="RuleBase" id="RU363094"/>
    </source>
</evidence>
<dbReference type="InterPro" id="IPR000182">
    <property type="entry name" value="GNAT_dom"/>
</dbReference>
<dbReference type="InterPro" id="IPR016181">
    <property type="entry name" value="Acyl_CoA_acyltransferase"/>
</dbReference>
<protein>
    <recommendedName>
        <fullName evidence="3">[Ribosomal protein bS18]-alanine N-acetyltransferase</fullName>
        <ecNumber evidence="3">2.3.1.266</ecNumber>
    </recommendedName>
</protein>
<dbReference type="PANTHER" id="PTHR42919:SF8">
    <property type="entry name" value="N-ALPHA-ACETYLTRANSFERASE 50"/>
    <property type="match status" value="1"/>
</dbReference>
<keyword evidence="5" id="KW-0687">Ribonucleoprotein</keyword>
<dbReference type="EC" id="2.3.1.266" evidence="3"/>
<dbReference type="GO" id="GO:0005737">
    <property type="term" value="C:cytoplasm"/>
    <property type="evidence" value="ECO:0007669"/>
    <property type="project" value="UniProtKB-SubCell"/>
</dbReference>
<dbReference type="PANTHER" id="PTHR42919">
    <property type="entry name" value="N-ALPHA-ACETYLTRANSFERASE"/>
    <property type="match status" value="1"/>
</dbReference>
<dbReference type="RefSeq" id="WP_275468595.1">
    <property type="nucleotide sequence ID" value="NZ_CP110232.1"/>
</dbReference>
<comment type="catalytic activity">
    <reaction evidence="3">
        <text>N-terminal L-alanyl-[ribosomal protein bS18] + acetyl-CoA = N-terminal N(alpha)-acetyl-L-alanyl-[ribosomal protein bS18] + CoA + H(+)</text>
        <dbReference type="Rhea" id="RHEA:43756"/>
        <dbReference type="Rhea" id="RHEA-COMP:10676"/>
        <dbReference type="Rhea" id="RHEA-COMP:10677"/>
        <dbReference type="ChEBI" id="CHEBI:15378"/>
        <dbReference type="ChEBI" id="CHEBI:57287"/>
        <dbReference type="ChEBI" id="CHEBI:57288"/>
        <dbReference type="ChEBI" id="CHEBI:64718"/>
        <dbReference type="ChEBI" id="CHEBI:83683"/>
        <dbReference type="EC" id="2.3.1.266"/>
    </reaction>
</comment>
<evidence type="ECO:0000256" key="2">
    <source>
        <dbReference type="ARBA" id="ARBA00023315"/>
    </source>
</evidence>
<reference evidence="5" key="1">
    <citation type="submission" date="2022-10" db="EMBL/GenBank/DDBJ databases">
        <title>Vagococcus sp. isolated from poultry meat.</title>
        <authorList>
            <person name="Johansson P."/>
            <person name="Bjorkroth J."/>
        </authorList>
    </citation>
    <scope>NUCLEOTIDE SEQUENCE</scope>
    <source>
        <strain evidence="5">STAA11</strain>
    </source>
</reference>
<proteinExistence type="inferred from homology"/>
<dbReference type="AlphaFoldDB" id="A0AAF0I571"/>
<gene>
    <name evidence="5" type="primary">rimI</name>
    <name evidence="5" type="ORF">OL234_07325</name>
</gene>
<sequence>MIECQKVDVTQGVVLADVLYEISDKAFVTGSPWKVSQFKEDILLGETVYFVMLSNQAVIGYISYRIMLDEAEIYNVAVLPDWQGKGLANKLLKECLATLKLVGVRTVFLEVRVGNQAAIKLYRQNNFEKVGLRKKYYHHPLEDALVMMCQLLGD</sequence>
<dbReference type="CDD" id="cd04301">
    <property type="entry name" value="NAT_SF"/>
    <property type="match status" value="1"/>
</dbReference>
<comment type="subcellular location">
    <subcellularLocation>
        <location evidence="3">Cytoplasm</location>
    </subcellularLocation>
</comment>
<accession>A0AAF0I571</accession>
<evidence type="ECO:0000313" key="6">
    <source>
        <dbReference type="Proteomes" id="UP001179647"/>
    </source>
</evidence>
<comment type="function">
    <text evidence="3">Acetylates the N-terminal alanine of ribosomal protein bS18.</text>
</comment>
<dbReference type="NCBIfam" id="TIGR01575">
    <property type="entry name" value="rimI"/>
    <property type="match status" value="1"/>
</dbReference>
<dbReference type="GO" id="GO:0005840">
    <property type="term" value="C:ribosome"/>
    <property type="evidence" value="ECO:0007669"/>
    <property type="project" value="UniProtKB-KW"/>
</dbReference>
<dbReference type="GO" id="GO:0008999">
    <property type="term" value="F:protein-N-terminal-alanine acetyltransferase activity"/>
    <property type="evidence" value="ECO:0007669"/>
    <property type="project" value="UniProtKB-EC"/>
</dbReference>
<dbReference type="KEGG" id="vie:OL234_07325"/>
<keyword evidence="2 5" id="KW-0012">Acyltransferase</keyword>
<keyword evidence="3" id="KW-0963">Cytoplasm</keyword>
<comment type="similarity">
    <text evidence="3">Belongs to the acetyltransferase family. RimI subfamily.</text>
</comment>
<dbReference type="PROSITE" id="PS51186">
    <property type="entry name" value="GNAT"/>
    <property type="match status" value="1"/>
</dbReference>
<keyword evidence="1 5" id="KW-0808">Transferase</keyword>
<evidence type="ECO:0000259" key="4">
    <source>
        <dbReference type="PROSITE" id="PS51186"/>
    </source>
</evidence>
<organism evidence="5 6">
    <name type="scientific">Vagococcus intermedius</name>
    <dbReference type="NCBI Taxonomy" id="2991418"/>
    <lineage>
        <taxon>Bacteria</taxon>
        <taxon>Bacillati</taxon>
        <taxon>Bacillota</taxon>
        <taxon>Bacilli</taxon>
        <taxon>Lactobacillales</taxon>
        <taxon>Enterococcaceae</taxon>
        <taxon>Vagococcus</taxon>
    </lineage>
</organism>
<dbReference type="EMBL" id="CP110232">
    <property type="protein sequence ID" value="WEG72793.1"/>
    <property type="molecule type" value="Genomic_DNA"/>
</dbReference>
<dbReference type="Gene3D" id="3.40.630.30">
    <property type="match status" value="1"/>
</dbReference>
<dbReference type="InterPro" id="IPR006464">
    <property type="entry name" value="AcTrfase_RimI/Ard1"/>
</dbReference>
<keyword evidence="6" id="KW-1185">Reference proteome</keyword>
<keyword evidence="5" id="KW-0689">Ribosomal protein</keyword>
<evidence type="ECO:0000313" key="5">
    <source>
        <dbReference type="EMBL" id="WEG72793.1"/>
    </source>
</evidence>
<evidence type="ECO:0000256" key="1">
    <source>
        <dbReference type="ARBA" id="ARBA00022679"/>
    </source>
</evidence>
<dbReference type="SUPFAM" id="SSF55729">
    <property type="entry name" value="Acyl-CoA N-acyltransferases (Nat)"/>
    <property type="match status" value="1"/>
</dbReference>
<feature type="domain" description="N-acetyltransferase" evidence="4">
    <location>
        <begin position="2"/>
        <end position="152"/>
    </location>
</feature>
<name>A0AAF0I571_9ENTE</name>
<dbReference type="Pfam" id="PF00583">
    <property type="entry name" value="Acetyltransf_1"/>
    <property type="match status" value="1"/>
</dbReference>
<dbReference type="InterPro" id="IPR051556">
    <property type="entry name" value="N-term/lysine_N-AcTrnsfr"/>
</dbReference>
<dbReference type="Proteomes" id="UP001179647">
    <property type="component" value="Chromosome"/>
</dbReference>